<reference evidence="2 3" key="1">
    <citation type="submission" date="2020-08" db="EMBL/GenBank/DDBJ databases">
        <title>Genomic Encyclopedia of Archaeal and Bacterial Type Strains, Phase II (KMG-II): from individual species to whole genera.</title>
        <authorList>
            <person name="Goeker M."/>
        </authorList>
    </citation>
    <scope>NUCLEOTIDE SEQUENCE [LARGE SCALE GENOMIC DNA]</scope>
    <source>
        <strain evidence="2 3">DSM 43850</strain>
    </source>
</reference>
<proteinExistence type="predicted"/>
<evidence type="ECO:0000256" key="1">
    <source>
        <dbReference type="SAM" id="SignalP"/>
    </source>
</evidence>
<dbReference type="Pfam" id="PF12385">
    <property type="entry name" value="Peptidase_C70"/>
    <property type="match status" value="1"/>
</dbReference>
<dbReference type="PROSITE" id="PS51318">
    <property type="entry name" value="TAT"/>
    <property type="match status" value="1"/>
</dbReference>
<feature type="signal peptide" evidence="1">
    <location>
        <begin position="1"/>
        <end position="28"/>
    </location>
</feature>
<evidence type="ECO:0000313" key="2">
    <source>
        <dbReference type="EMBL" id="MBA8922984.1"/>
    </source>
</evidence>
<dbReference type="Gene3D" id="3.90.70.10">
    <property type="entry name" value="Cysteine proteinases"/>
    <property type="match status" value="1"/>
</dbReference>
<dbReference type="InterPro" id="IPR006311">
    <property type="entry name" value="TAT_signal"/>
</dbReference>
<sequence length="196" mass="20582">MHSTSACRAAVLAAGLLAVAAIGLPAAAAPAAPAAPAASKQLNISQQVQEQDQWCWVGSGLTIAQFLGKDQGIDQNTFCDIAQGYPQGSQCPNQAGQLEYVQTAYQALGMNPGQVSNPLSFSTVQSQINAGKPIETGIYWTAGGGHAQVIYGYDSSTSSIFYGDPWPASPRYSQMAYNSYVSNGEFQWGQALYGMG</sequence>
<dbReference type="InterPro" id="IPR022118">
    <property type="entry name" value="Peptidase_C70_AvrRpt2"/>
</dbReference>
<comment type="caution">
    <text evidence="2">The sequence shown here is derived from an EMBL/GenBank/DDBJ whole genome shotgun (WGS) entry which is preliminary data.</text>
</comment>
<evidence type="ECO:0000313" key="3">
    <source>
        <dbReference type="Proteomes" id="UP000517916"/>
    </source>
</evidence>
<evidence type="ECO:0008006" key="4">
    <source>
        <dbReference type="Google" id="ProtNLM"/>
    </source>
</evidence>
<dbReference type="RefSeq" id="WP_025359371.1">
    <property type="nucleotide sequence ID" value="NZ_BAAABQ010000010.1"/>
</dbReference>
<protein>
    <recommendedName>
        <fullName evidence="4">Papain like cysteine protease AvrRpt2</fullName>
    </recommendedName>
</protein>
<name>A0ABR6B7Y2_9PSEU</name>
<dbReference type="EMBL" id="JACJID010000001">
    <property type="protein sequence ID" value="MBA8922984.1"/>
    <property type="molecule type" value="Genomic_DNA"/>
</dbReference>
<accession>A0ABR6B7Y2</accession>
<keyword evidence="1" id="KW-0732">Signal</keyword>
<feature type="chain" id="PRO_5046500242" description="Papain like cysteine protease AvrRpt2" evidence="1">
    <location>
        <begin position="29"/>
        <end position="196"/>
    </location>
</feature>
<organism evidence="2 3">
    <name type="scientific">Kutzneria viridogrisea</name>
    <dbReference type="NCBI Taxonomy" id="47990"/>
    <lineage>
        <taxon>Bacteria</taxon>
        <taxon>Bacillati</taxon>
        <taxon>Actinomycetota</taxon>
        <taxon>Actinomycetes</taxon>
        <taxon>Pseudonocardiales</taxon>
        <taxon>Pseudonocardiaceae</taxon>
        <taxon>Kutzneria</taxon>
    </lineage>
</organism>
<keyword evidence="3" id="KW-1185">Reference proteome</keyword>
<dbReference type="Proteomes" id="UP000517916">
    <property type="component" value="Unassembled WGS sequence"/>
</dbReference>
<gene>
    <name evidence="2" type="ORF">BC739_000181</name>
</gene>